<dbReference type="PANTHER" id="PTHR23051:SF0">
    <property type="entry name" value="SOLUTE CARRIER FAMILY 35 MEMBER F5"/>
    <property type="match status" value="1"/>
</dbReference>
<feature type="transmembrane region" description="Helical" evidence="5">
    <location>
        <begin position="134"/>
        <end position="156"/>
    </location>
</feature>
<dbReference type="SUPFAM" id="SSF103481">
    <property type="entry name" value="Multidrug resistance efflux transporter EmrE"/>
    <property type="match status" value="1"/>
</dbReference>
<evidence type="ECO:0000313" key="8">
    <source>
        <dbReference type="EMBL" id="TIC64411.1"/>
    </source>
</evidence>
<feature type="transmembrane region" description="Helical" evidence="5">
    <location>
        <begin position="104"/>
        <end position="122"/>
    </location>
</feature>
<evidence type="ECO:0000256" key="2">
    <source>
        <dbReference type="ARBA" id="ARBA00022692"/>
    </source>
</evidence>
<gene>
    <name evidence="8" type="ORF">E3Q01_02755</name>
    <name evidence="7" type="ORF">E3Q03_02821</name>
    <name evidence="6" type="ORF">E3Q17_02532</name>
</gene>
<dbReference type="EMBL" id="SPRX01000034">
    <property type="protein sequence ID" value="TIC64411.1"/>
    <property type="molecule type" value="Genomic_DNA"/>
</dbReference>
<proteinExistence type="predicted"/>
<feature type="transmembrane region" description="Helical" evidence="5">
    <location>
        <begin position="259"/>
        <end position="279"/>
    </location>
</feature>
<evidence type="ECO:0000256" key="4">
    <source>
        <dbReference type="ARBA" id="ARBA00023136"/>
    </source>
</evidence>
<comment type="subcellular location">
    <subcellularLocation>
        <location evidence="1">Membrane</location>
        <topology evidence="1">Multi-pass membrane protein</topology>
    </subcellularLocation>
</comment>
<feature type="transmembrane region" description="Helical" evidence="5">
    <location>
        <begin position="168"/>
        <end position="192"/>
    </location>
</feature>
<sequence>MFTSGYKKPFFNLFHRLTYITSAAFTPYLIPHLFGYREIDSKKLSFNQTFILSAKFTFWWLLANFAVNASLEYTSVASSTILSSTSGLWTFLIACLLRIERFSFTKLLAVFASIFGSILVAVSDASSVKASSNLSIIGDLLALLSALSFSIYILLLKASVGDESHIDFPLFLGFIGAINTVFCWPLLVLLHWTGIETFEIPNRSSVVLILLLNMFVTFSSDYLYLQAMLKTTPLVATVGISLTLPFSILGDYILNQLTLTIKGMLGSMFVLASFIALGYEEDDENANKEIDERVAESAGLIDETTNSDITAV</sequence>
<keyword evidence="2 5" id="KW-0812">Transmembrane</keyword>
<dbReference type="Proteomes" id="UP000307169">
    <property type="component" value="Unassembled WGS sequence"/>
</dbReference>
<evidence type="ECO:0000313" key="9">
    <source>
        <dbReference type="Proteomes" id="UP000305362"/>
    </source>
</evidence>
<feature type="transmembrane region" description="Helical" evidence="5">
    <location>
        <begin position="204"/>
        <end position="225"/>
    </location>
</feature>
<evidence type="ECO:0000256" key="3">
    <source>
        <dbReference type="ARBA" id="ARBA00022989"/>
    </source>
</evidence>
<dbReference type="AlphaFoldDB" id="A0A4T0NQP0"/>
<feature type="transmembrane region" description="Helical" evidence="5">
    <location>
        <begin position="73"/>
        <end position="97"/>
    </location>
</feature>
<evidence type="ECO:0000313" key="6">
    <source>
        <dbReference type="EMBL" id="TIB99555.1"/>
    </source>
</evidence>
<dbReference type="InterPro" id="IPR037185">
    <property type="entry name" value="EmrE-like"/>
</dbReference>
<keyword evidence="4 5" id="KW-0472">Membrane</keyword>
<dbReference type="EMBL" id="SPRV01000031">
    <property type="protein sequence ID" value="TIC61212.1"/>
    <property type="molecule type" value="Genomic_DNA"/>
</dbReference>
<protein>
    <submittedName>
        <fullName evidence="6">Uncharacterized protein</fullName>
    </submittedName>
</protein>
<evidence type="ECO:0000313" key="11">
    <source>
        <dbReference type="Proteomes" id="UP000310708"/>
    </source>
</evidence>
<comment type="caution">
    <text evidence="6">The sequence shown here is derived from an EMBL/GenBank/DDBJ whole genome shotgun (WGS) entry which is preliminary data.</text>
</comment>
<evidence type="ECO:0000256" key="5">
    <source>
        <dbReference type="SAM" id="Phobius"/>
    </source>
</evidence>
<feature type="transmembrane region" description="Helical" evidence="5">
    <location>
        <begin position="232"/>
        <end position="253"/>
    </location>
</feature>
<dbReference type="Proteomes" id="UP000305362">
    <property type="component" value="Unassembled WGS sequence"/>
</dbReference>
<organism evidence="6 10">
    <name type="scientific">Wallemia mellicola</name>
    <dbReference type="NCBI Taxonomy" id="1708541"/>
    <lineage>
        <taxon>Eukaryota</taxon>
        <taxon>Fungi</taxon>
        <taxon>Dikarya</taxon>
        <taxon>Basidiomycota</taxon>
        <taxon>Wallemiomycotina</taxon>
        <taxon>Wallemiomycetes</taxon>
        <taxon>Wallemiales</taxon>
        <taxon>Wallemiaceae</taxon>
        <taxon>Wallemia</taxon>
    </lineage>
</organism>
<feature type="transmembrane region" description="Helical" evidence="5">
    <location>
        <begin position="13"/>
        <end position="34"/>
    </location>
</feature>
<reference evidence="9 10" key="1">
    <citation type="submission" date="2019-03" db="EMBL/GenBank/DDBJ databases">
        <title>Sequencing 25 genomes of Wallemia mellicola.</title>
        <authorList>
            <person name="Gostincar C."/>
        </authorList>
    </citation>
    <scope>NUCLEOTIDE SEQUENCE [LARGE SCALE GENOMIC DNA]</scope>
    <source>
        <strain evidence="6 10">EXF-1262</strain>
        <strain evidence="7 9">EXF-1277</strain>
        <strain evidence="8 11">EXF-757</strain>
    </source>
</reference>
<dbReference type="GO" id="GO:0000329">
    <property type="term" value="C:fungal-type vacuole membrane"/>
    <property type="evidence" value="ECO:0007669"/>
    <property type="project" value="TreeGrafter"/>
</dbReference>
<dbReference type="Proteomes" id="UP000310708">
    <property type="component" value="Unassembled WGS sequence"/>
</dbReference>
<name>A0A4T0NQP0_9BASI</name>
<evidence type="ECO:0000256" key="1">
    <source>
        <dbReference type="ARBA" id="ARBA00004141"/>
    </source>
</evidence>
<evidence type="ECO:0000313" key="7">
    <source>
        <dbReference type="EMBL" id="TIC61212.1"/>
    </source>
</evidence>
<dbReference type="OrthoDB" id="1436450at2759"/>
<dbReference type="EMBL" id="SPRH01000029">
    <property type="protein sequence ID" value="TIB99555.1"/>
    <property type="molecule type" value="Genomic_DNA"/>
</dbReference>
<dbReference type="PANTHER" id="PTHR23051">
    <property type="entry name" value="SOLUTE CARRIER FAMILY 35, MEMBER F5"/>
    <property type="match status" value="1"/>
</dbReference>
<accession>A0A4T0NQP0</accession>
<keyword evidence="3 5" id="KW-1133">Transmembrane helix</keyword>
<feature type="transmembrane region" description="Helical" evidence="5">
    <location>
        <begin position="46"/>
        <end position="67"/>
    </location>
</feature>
<evidence type="ECO:0000313" key="10">
    <source>
        <dbReference type="Proteomes" id="UP000307169"/>
    </source>
</evidence>